<gene>
    <name evidence="2" type="ORF">METZ01_LOCUS405597</name>
</gene>
<dbReference type="EMBL" id="UINC01156367">
    <property type="protein sequence ID" value="SVD52743.1"/>
    <property type="molecule type" value="Genomic_DNA"/>
</dbReference>
<dbReference type="Gene3D" id="2.40.30.10">
    <property type="entry name" value="Translation factors"/>
    <property type="match status" value="1"/>
</dbReference>
<dbReference type="PANTHER" id="PTHR47878">
    <property type="entry name" value="OXIDOREDUCTASE FAD/NAD(P)-BINDING DOMAIN PROTEIN"/>
    <property type="match status" value="1"/>
</dbReference>
<dbReference type="Pfam" id="PF00970">
    <property type="entry name" value="FAD_binding_6"/>
    <property type="match status" value="1"/>
</dbReference>
<accession>A0A382W1X9</accession>
<dbReference type="InterPro" id="IPR017938">
    <property type="entry name" value="Riboflavin_synthase-like_b-brl"/>
</dbReference>
<protein>
    <recommendedName>
        <fullName evidence="1">FAD-binding FR-type domain-containing protein</fullName>
    </recommendedName>
</protein>
<dbReference type="PROSITE" id="PS51384">
    <property type="entry name" value="FAD_FR"/>
    <property type="match status" value="1"/>
</dbReference>
<dbReference type="AlphaFoldDB" id="A0A382W1X9"/>
<feature type="non-terminal residue" evidence="2">
    <location>
        <position position="119"/>
    </location>
</feature>
<evidence type="ECO:0000259" key="1">
    <source>
        <dbReference type="PROSITE" id="PS51384"/>
    </source>
</evidence>
<organism evidence="2">
    <name type="scientific">marine metagenome</name>
    <dbReference type="NCBI Taxonomy" id="408172"/>
    <lineage>
        <taxon>unclassified sequences</taxon>
        <taxon>metagenomes</taxon>
        <taxon>ecological metagenomes</taxon>
    </lineage>
</organism>
<proteinExistence type="predicted"/>
<feature type="domain" description="FAD-binding FR-type" evidence="1">
    <location>
        <begin position="1"/>
        <end position="110"/>
    </location>
</feature>
<dbReference type="GO" id="GO:0016491">
    <property type="term" value="F:oxidoreductase activity"/>
    <property type="evidence" value="ECO:0007669"/>
    <property type="project" value="InterPro"/>
</dbReference>
<dbReference type="InterPro" id="IPR017927">
    <property type="entry name" value="FAD-bd_FR_type"/>
</dbReference>
<dbReference type="PANTHER" id="PTHR47878:SF2">
    <property type="entry name" value="OXIDOREDUCTASE FAD_NAD(P)-BINDING DOMAIN PROTEIN"/>
    <property type="match status" value="1"/>
</dbReference>
<dbReference type="InterPro" id="IPR051930">
    <property type="entry name" value="FNR_type-1"/>
</dbReference>
<evidence type="ECO:0000313" key="2">
    <source>
        <dbReference type="EMBL" id="SVD52743.1"/>
    </source>
</evidence>
<dbReference type="InterPro" id="IPR008333">
    <property type="entry name" value="Cbr1-like_FAD-bd_dom"/>
</dbReference>
<reference evidence="2" key="1">
    <citation type="submission" date="2018-05" db="EMBL/GenBank/DDBJ databases">
        <authorList>
            <person name="Lanie J.A."/>
            <person name="Ng W.-L."/>
            <person name="Kazmierczak K.M."/>
            <person name="Andrzejewski T.M."/>
            <person name="Davidsen T.M."/>
            <person name="Wayne K.J."/>
            <person name="Tettelin H."/>
            <person name="Glass J.I."/>
            <person name="Rusch D."/>
            <person name="Podicherti R."/>
            <person name="Tsui H.-C.T."/>
            <person name="Winkler M.E."/>
        </authorList>
    </citation>
    <scope>NUCLEOTIDE SEQUENCE</scope>
</reference>
<dbReference type="SUPFAM" id="SSF63380">
    <property type="entry name" value="Riboflavin synthase domain-like"/>
    <property type="match status" value="1"/>
</dbReference>
<name>A0A382W1X9_9ZZZZ</name>
<sequence length="119" mass="13173">MAADKKGILTYVQLMKEDLAVFRIVPEDGTIPDYEAGQFITLGMPIASENNKIIRRAYSIASHPENKQYIELVIRWVRKPLPGRVTTALFNAGEGDEVSWIPPTGAALKINEKMGDGSK</sequence>